<name>A0A7V4U1U2_CALAY</name>
<gene>
    <name evidence="6" type="ORF">ENK44_11625</name>
</gene>
<evidence type="ECO:0000256" key="1">
    <source>
        <dbReference type="ARBA" id="ARBA00004127"/>
    </source>
</evidence>
<dbReference type="PANTHER" id="PTHR12714:SF9">
    <property type="entry name" value="PROTEIN-S-ISOPRENYLCYSTEINE O-METHYLTRANSFERASE"/>
    <property type="match status" value="1"/>
</dbReference>
<protein>
    <submittedName>
        <fullName evidence="6">Isoprenylcysteine carboxylmethyltransferase family protein</fullName>
    </submittedName>
</protein>
<dbReference type="Gene3D" id="1.20.120.1630">
    <property type="match status" value="1"/>
</dbReference>
<keyword evidence="2 5" id="KW-0812">Transmembrane</keyword>
<evidence type="ECO:0000256" key="2">
    <source>
        <dbReference type="ARBA" id="ARBA00022692"/>
    </source>
</evidence>
<dbReference type="Proteomes" id="UP000885779">
    <property type="component" value="Unassembled WGS sequence"/>
</dbReference>
<dbReference type="InterPro" id="IPR007318">
    <property type="entry name" value="Phopholipid_MeTrfase"/>
</dbReference>
<evidence type="ECO:0000256" key="5">
    <source>
        <dbReference type="SAM" id="Phobius"/>
    </source>
</evidence>
<reference evidence="6" key="1">
    <citation type="journal article" date="2020" name="mSystems">
        <title>Genome- and Community-Level Interaction Insights into Carbon Utilization and Element Cycling Functions of Hydrothermarchaeota in Hydrothermal Sediment.</title>
        <authorList>
            <person name="Zhou Z."/>
            <person name="Liu Y."/>
            <person name="Xu W."/>
            <person name="Pan J."/>
            <person name="Luo Z.H."/>
            <person name="Li M."/>
        </authorList>
    </citation>
    <scope>NUCLEOTIDE SEQUENCE [LARGE SCALE GENOMIC DNA]</scope>
    <source>
        <strain evidence="6">HyVt-577</strain>
    </source>
</reference>
<proteinExistence type="predicted"/>
<comment type="subcellular location">
    <subcellularLocation>
        <location evidence="1">Endomembrane system</location>
        <topology evidence="1">Multi-pass membrane protein</topology>
    </subcellularLocation>
</comment>
<organism evidence="6">
    <name type="scientific">Caldithrix abyssi</name>
    <dbReference type="NCBI Taxonomy" id="187145"/>
    <lineage>
        <taxon>Bacteria</taxon>
        <taxon>Pseudomonadati</taxon>
        <taxon>Calditrichota</taxon>
        <taxon>Calditrichia</taxon>
        <taxon>Calditrichales</taxon>
        <taxon>Calditrichaceae</taxon>
        <taxon>Caldithrix</taxon>
    </lineage>
</organism>
<dbReference type="EMBL" id="DRQG01000109">
    <property type="protein sequence ID" value="HGY56348.1"/>
    <property type="molecule type" value="Genomic_DNA"/>
</dbReference>
<evidence type="ECO:0000256" key="3">
    <source>
        <dbReference type="ARBA" id="ARBA00022989"/>
    </source>
</evidence>
<dbReference type="PANTHER" id="PTHR12714">
    <property type="entry name" value="PROTEIN-S ISOPRENYLCYSTEINE O-METHYLTRANSFERASE"/>
    <property type="match status" value="1"/>
</dbReference>
<dbReference type="Pfam" id="PF04191">
    <property type="entry name" value="PEMT"/>
    <property type="match status" value="1"/>
</dbReference>
<feature type="transmembrane region" description="Helical" evidence="5">
    <location>
        <begin position="60"/>
        <end position="80"/>
    </location>
</feature>
<dbReference type="GO" id="GO:0012505">
    <property type="term" value="C:endomembrane system"/>
    <property type="evidence" value="ECO:0007669"/>
    <property type="project" value="UniProtKB-SubCell"/>
</dbReference>
<evidence type="ECO:0000256" key="4">
    <source>
        <dbReference type="ARBA" id="ARBA00023136"/>
    </source>
</evidence>
<comment type="caution">
    <text evidence="6">The sequence shown here is derived from an EMBL/GenBank/DDBJ whole genome shotgun (WGS) entry which is preliminary data.</text>
</comment>
<dbReference type="GO" id="GO:0016740">
    <property type="term" value="F:transferase activity"/>
    <property type="evidence" value="ECO:0007669"/>
    <property type="project" value="UniProtKB-ARBA"/>
</dbReference>
<keyword evidence="4 5" id="KW-0472">Membrane</keyword>
<dbReference type="AlphaFoldDB" id="A0A7V4U1U2"/>
<accession>A0A7V4U1U2</accession>
<sequence length="182" mass="21894">MDKIIIFLTLSVFLIFTSRRTLFNIKSHGFYRFLSWECIAWLLASNYNYWFQHPFSVHQIFAWFFLLISIYLVIAGLILIKKIGKPTRDRNEKTLYQFEQTTELIKTGIYKYIRHPLYSSLLFLTWGIYLKNPASDLFFISLLSTVFLYLTAKFDEVECIKFFGNKYIEYMKTSKRFIPYII</sequence>
<evidence type="ECO:0000313" key="6">
    <source>
        <dbReference type="EMBL" id="HGY56348.1"/>
    </source>
</evidence>
<keyword evidence="3 5" id="KW-1133">Transmembrane helix</keyword>